<dbReference type="PANTHER" id="PTHR41307">
    <property type="entry name" value="MEMBRANE PROTEIN-RELATED"/>
    <property type="match status" value="1"/>
</dbReference>
<sequence length="286" mass="32534">MTPNKKSQTYRDLTNDLEKKLIPINQTYFSDLRLYLMTGGLFNDEEQVDAQIYNIGCDIFEAQEHGESAEDFFGKNPQKMANEILKEFPKISWHKKFTYSLYLVSIFWFFQLISDLNSSSGLTINVLAYSLTAGLSLGSSVLFFYGIQRSVYLSTDNWLKKSKVVRFLILWLVACVFIGLFVVITLFTPKLLTVNIPTPFDSVIIVGLVLGAVGLILAKKVKEFYPSIVVILALGLTGLLKRLPVIKNSLTQKEFIYVTIGIILVSYIIYLFLTRKMIKKQTQDSE</sequence>
<dbReference type="Pfam" id="PF06570">
    <property type="entry name" value="DUF1129"/>
    <property type="match status" value="1"/>
</dbReference>
<dbReference type="SUPFAM" id="SSF158560">
    <property type="entry name" value="BH3980-like"/>
    <property type="match status" value="1"/>
</dbReference>
<reference evidence="1 2" key="1">
    <citation type="journal article" date="2010" name="Int. J. Syst. Evol. Microbiol.">
        <title>Vagococcus penaei sp. nov., isolated from spoilage microbiota of cooked shrimp (Penaeus vannamei).</title>
        <authorList>
            <person name="Jaffres E."/>
            <person name="Prevost H."/>
            <person name="Rossero A."/>
            <person name="Joffraud J.J."/>
            <person name="Dousset X."/>
        </authorList>
    </citation>
    <scope>NUCLEOTIDE SEQUENCE [LARGE SCALE GENOMIC DNA]</scope>
    <source>
        <strain evidence="1 2">CD276</strain>
    </source>
</reference>
<dbReference type="PANTHER" id="PTHR41307:SF1">
    <property type="entry name" value="MEMBRANE PROTEIN"/>
    <property type="match status" value="1"/>
</dbReference>
<dbReference type="KEGG" id="vpi:BW732_07215"/>
<dbReference type="InterPro" id="IPR009214">
    <property type="entry name" value="DUF1129"/>
</dbReference>
<organism evidence="1 2">
    <name type="scientific">Vagococcus penaei</name>
    <dbReference type="NCBI Taxonomy" id="633807"/>
    <lineage>
        <taxon>Bacteria</taxon>
        <taxon>Bacillati</taxon>
        <taxon>Bacillota</taxon>
        <taxon>Bacilli</taxon>
        <taxon>Lactobacillales</taxon>
        <taxon>Enterococcaceae</taxon>
        <taxon>Vagococcus</taxon>
    </lineage>
</organism>
<gene>
    <name evidence="1" type="ORF">BW732_07215</name>
</gene>
<protein>
    <submittedName>
        <fullName evidence="1">Uncharacterized protein</fullName>
    </submittedName>
</protein>
<accession>A0A1Q2D6S3</accession>
<dbReference type="RefSeq" id="WP_077276098.1">
    <property type="nucleotide sequence ID" value="NZ_CP019609.1"/>
</dbReference>
<dbReference type="STRING" id="633807.BW732_07215"/>
<evidence type="ECO:0000313" key="2">
    <source>
        <dbReference type="Proteomes" id="UP000188246"/>
    </source>
</evidence>
<keyword evidence="2" id="KW-1185">Reference proteome</keyword>
<dbReference type="Proteomes" id="UP000188246">
    <property type="component" value="Chromosome"/>
</dbReference>
<evidence type="ECO:0000313" key="1">
    <source>
        <dbReference type="EMBL" id="AQP54022.1"/>
    </source>
</evidence>
<dbReference type="AlphaFoldDB" id="A0A1Q2D6S3"/>
<proteinExistence type="predicted"/>
<name>A0A1Q2D6S3_9ENTE</name>
<dbReference type="EMBL" id="CP019609">
    <property type="protein sequence ID" value="AQP54022.1"/>
    <property type="molecule type" value="Genomic_DNA"/>
</dbReference>
<dbReference type="OrthoDB" id="1655249at2"/>